<dbReference type="EMBL" id="DSPX01000034">
    <property type="protein sequence ID" value="HGF99733.1"/>
    <property type="molecule type" value="Genomic_DNA"/>
</dbReference>
<dbReference type="InterPro" id="IPR015943">
    <property type="entry name" value="WD40/YVTN_repeat-like_dom_sf"/>
</dbReference>
<dbReference type="Pfam" id="PF14516">
    <property type="entry name" value="AAA_35"/>
    <property type="match status" value="1"/>
</dbReference>
<dbReference type="PROSITE" id="PS00678">
    <property type="entry name" value="WD_REPEATS_1"/>
    <property type="match status" value="1"/>
</dbReference>
<reference evidence="5" key="1">
    <citation type="journal article" date="2020" name="mSystems">
        <title>Genome- and Community-Level Interaction Insights into Carbon Utilization and Element Cycling Functions of Hydrothermarchaeota in Hydrothermal Sediment.</title>
        <authorList>
            <person name="Zhou Z."/>
            <person name="Liu Y."/>
            <person name="Xu W."/>
            <person name="Pan J."/>
            <person name="Luo Z.H."/>
            <person name="Li M."/>
        </authorList>
    </citation>
    <scope>NUCLEOTIDE SEQUENCE [LARGE SCALE GENOMIC DNA]</scope>
    <source>
        <strain evidence="5">SpSt-374</strain>
    </source>
</reference>
<feature type="repeat" description="WD" evidence="3">
    <location>
        <begin position="557"/>
        <end position="589"/>
    </location>
</feature>
<feature type="repeat" description="WD" evidence="3">
    <location>
        <begin position="1013"/>
        <end position="1054"/>
    </location>
</feature>
<feature type="repeat" description="WD" evidence="3">
    <location>
        <begin position="972"/>
        <end position="1003"/>
    </location>
</feature>
<gene>
    <name evidence="5" type="ORF">ENR15_03450</name>
</gene>
<dbReference type="CDD" id="cd00200">
    <property type="entry name" value="WD40"/>
    <property type="match status" value="2"/>
</dbReference>
<feature type="repeat" description="WD" evidence="3">
    <location>
        <begin position="890"/>
        <end position="924"/>
    </location>
</feature>
<protein>
    <submittedName>
        <fullName evidence="5">Uncharacterized protein</fullName>
    </submittedName>
</protein>
<dbReference type="PRINTS" id="PR00320">
    <property type="entry name" value="GPROTEINBRPT"/>
</dbReference>
<feature type="repeat" description="WD" evidence="3">
    <location>
        <begin position="720"/>
        <end position="752"/>
    </location>
</feature>
<name>A0A7C3VEV0_9CYAN</name>
<feature type="repeat" description="WD" evidence="3">
    <location>
        <begin position="1054"/>
        <end position="1085"/>
    </location>
</feature>
<feature type="repeat" description="WD" evidence="3">
    <location>
        <begin position="679"/>
        <end position="713"/>
    </location>
</feature>
<dbReference type="PROSITE" id="PS50294">
    <property type="entry name" value="WD_REPEATS_REGION"/>
    <property type="match status" value="12"/>
</dbReference>
<dbReference type="InterPro" id="IPR001680">
    <property type="entry name" value="WD40_rpt"/>
</dbReference>
<keyword evidence="2" id="KW-0677">Repeat</keyword>
<organism evidence="5">
    <name type="scientific">Planktothricoides sp. SpSt-374</name>
    <dbReference type="NCBI Taxonomy" id="2282167"/>
    <lineage>
        <taxon>Bacteria</taxon>
        <taxon>Bacillati</taxon>
        <taxon>Cyanobacteriota</taxon>
        <taxon>Cyanophyceae</taxon>
        <taxon>Oscillatoriophycideae</taxon>
        <taxon>Oscillatoriales</taxon>
        <taxon>Oscillatoriaceae</taxon>
        <taxon>Planktothricoides</taxon>
    </lineage>
</organism>
<dbReference type="Pfam" id="PF00400">
    <property type="entry name" value="WD40"/>
    <property type="match status" value="14"/>
</dbReference>
<dbReference type="InterPro" id="IPR053299">
    <property type="entry name" value="ASTRA_WD_repeat"/>
</dbReference>
<dbReference type="InterPro" id="IPR019775">
    <property type="entry name" value="WD40_repeat_CS"/>
</dbReference>
<evidence type="ECO:0000256" key="1">
    <source>
        <dbReference type="ARBA" id="ARBA00022574"/>
    </source>
</evidence>
<feature type="repeat" description="WD" evidence="3">
    <location>
        <begin position="846"/>
        <end position="881"/>
    </location>
</feature>
<dbReference type="Gene3D" id="3.40.50.300">
    <property type="entry name" value="P-loop containing nucleotide triphosphate hydrolases"/>
    <property type="match status" value="1"/>
</dbReference>
<feature type="repeat" description="WD" evidence="3">
    <location>
        <begin position="800"/>
        <end position="837"/>
    </location>
</feature>
<feature type="repeat" description="WD" evidence="3">
    <location>
        <begin position="1142"/>
        <end position="1169"/>
    </location>
</feature>
<dbReference type="SMART" id="SM00320">
    <property type="entry name" value="WD40"/>
    <property type="match status" value="14"/>
</dbReference>
<dbReference type="SUPFAM" id="SSF52540">
    <property type="entry name" value="P-loop containing nucleoside triphosphate hydrolases"/>
    <property type="match status" value="1"/>
</dbReference>
<sequence length="1208" mass="133390">MAPYKYKVGSSLDYQHPTYVQRRADVELHESLCRGDFCYVLNSRQMGKSSLRVQAMARLTQVGIKCAVIDLTEIGTYDVTPEKWYLGIIRRLVKSLDLGVKFEYRQWWREREALSAVDRFSQFIEEVLLLKIGDNLVIFIDEIDSILSLNFGDDFFACIRSCYDRRSDNTAYSRLTFCLLGVATPSDLIKDKLRTPFNIGRSIELTGFTLAEAKSGLLGGLTESVPEPEMVLAEILEWTGGQPFLSQKLCQIVCNMTDGEHPVVVADLVRKQIVENWEYQDEPEHLKTIKNRLLSREKRAGRLLGLYQEILQCGFVPADDGEDQTELRLAGLAVKQGGRLRAYNRIYEQVFDQVWVRQELQGLRPYAEAINAWLDSNCGDESRLLRGQALQDALAWKAGKSLSEEDERFLDASQALEKREFQRALDTEKEESRILANANETLRKAQADANANLRKAQHTARQIIGVALVGLGAIVSGALWTIGEAKSDLKEAKIAEIKSMNSAATALQDVGNELESLMAALIATSNLLEGGIPPMIRDETVANLQERLAEVREQNQWQAHDRAIWEVRFSPDGELLATASEDNTVKIWSRKGELRATLTHADRVYGLDFSPDGSLIATASQEKAVKLWNLEGKLLKTFTGQAESLFSVSFHPQGEIIAAASKDGIITLWRRDGQLIKTIKAHNDATYSVSFSPDGSLLASASEDKTVKLWNVKGVLVQTLSGYTHGVTHASFSTDGKFIATTTTNGRTQLWSQVGETVSGGSSDEGQYLFAQYPRREVRRSAGLEVPLSRVAEMAPLSKLPSHEDVVWKASFSPQDGVSLSPTIATASSDGTVKLWSEDGISFDTFKGYNSAVYSVSFSPDGRKRRASIATATADGMVRIWRGSPLALTLSGHQNWINRVSFSSDGQSIASASRDNTAKLWRLDGTILQTFLGHQGWVTGVSFSPDGQMIATASQDKTAKLWARNGTLMHNLTGHSDEVNSVNFSPSGQLIATTSNDRTVKLWHPDGTPVRTLSGHRDWVWWAAFSPDGQIIATASADDTVKLWRLDGAEVTTLSGHSDDVNMVVFSPDGELLATAGDDRKILLWRADGTLLKTLQGHKNKVVGVSFSPDGRYLASASWDKSVKIWSRRGELLATLKIDRMVNGVSFSSDGKLLATAAAEKSVKLWRLEDLPLPSDGDVQLLLQRGCDWLGDYLAGHAAARSKLPVCQ</sequence>
<evidence type="ECO:0000313" key="5">
    <source>
        <dbReference type="EMBL" id="HGF99733.1"/>
    </source>
</evidence>
<evidence type="ECO:0000256" key="4">
    <source>
        <dbReference type="SAM" id="Coils"/>
    </source>
</evidence>
<dbReference type="InterPro" id="IPR027417">
    <property type="entry name" value="P-loop_NTPase"/>
</dbReference>
<dbReference type="Gene3D" id="2.130.10.10">
    <property type="entry name" value="YVTN repeat-like/Quinoprotein amine dehydrogenase"/>
    <property type="match status" value="5"/>
</dbReference>
<feature type="repeat" description="WD" evidence="3">
    <location>
        <begin position="597"/>
        <end position="631"/>
    </location>
</feature>
<evidence type="ECO:0000256" key="3">
    <source>
        <dbReference type="PROSITE-ProRule" id="PRU00221"/>
    </source>
</evidence>
<feature type="repeat" description="WD" evidence="3">
    <location>
        <begin position="1095"/>
        <end position="1127"/>
    </location>
</feature>
<dbReference type="SUPFAM" id="SSF50978">
    <property type="entry name" value="WD40 repeat-like"/>
    <property type="match status" value="2"/>
</dbReference>
<dbReference type="InterPro" id="IPR036322">
    <property type="entry name" value="WD40_repeat_dom_sf"/>
</dbReference>
<dbReference type="AlphaFoldDB" id="A0A7C3VEV0"/>
<feature type="coiled-coil region" evidence="4">
    <location>
        <begin position="428"/>
        <end position="459"/>
    </location>
</feature>
<keyword evidence="1 3" id="KW-0853">WD repeat</keyword>
<dbReference type="PROSITE" id="PS50082">
    <property type="entry name" value="WD_REPEATS_2"/>
    <property type="match status" value="14"/>
</dbReference>
<dbReference type="PANTHER" id="PTHR44156">
    <property type="entry name" value="SUPERNUMERARY LIMBS, ISOFORM B-RELATED"/>
    <property type="match status" value="1"/>
</dbReference>
<feature type="repeat" description="WD" evidence="3">
    <location>
        <begin position="638"/>
        <end position="669"/>
    </location>
</feature>
<dbReference type="InterPro" id="IPR020472">
    <property type="entry name" value="WD40_PAC1"/>
</dbReference>
<feature type="repeat" description="WD" evidence="3">
    <location>
        <begin position="931"/>
        <end position="962"/>
    </location>
</feature>
<comment type="caution">
    <text evidence="5">The sequence shown here is derived from an EMBL/GenBank/DDBJ whole genome shotgun (WGS) entry which is preliminary data.</text>
</comment>
<keyword evidence="4" id="KW-0175">Coiled coil</keyword>
<evidence type="ECO:0000256" key="2">
    <source>
        <dbReference type="ARBA" id="ARBA00022737"/>
    </source>
</evidence>
<accession>A0A7C3VEV0</accession>
<proteinExistence type="predicted"/>